<organism evidence="2 3">
    <name type="scientific">Hibiscus sabdariffa</name>
    <name type="common">roselle</name>
    <dbReference type="NCBI Taxonomy" id="183260"/>
    <lineage>
        <taxon>Eukaryota</taxon>
        <taxon>Viridiplantae</taxon>
        <taxon>Streptophyta</taxon>
        <taxon>Embryophyta</taxon>
        <taxon>Tracheophyta</taxon>
        <taxon>Spermatophyta</taxon>
        <taxon>Magnoliopsida</taxon>
        <taxon>eudicotyledons</taxon>
        <taxon>Gunneridae</taxon>
        <taxon>Pentapetalae</taxon>
        <taxon>rosids</taxon>
        <taxon>malvids</taxon>
        <taxon>Malvales</taxon>
        <taxon>Malvaceae</taxon>
        <taxon>Malvoideae</taxon>
        <taxon>Hibiscus</taxon>
    </lineage>
</organism>
<feature type="region of interest" description="Disordered" evidence="1">
    <location>
        <begin position="208"/>
        <end position="246"/>
    </location>
</feature>
<feature type="compositionally biased region" description="Basic and acidic residues" evidence="1">
    <location>
        <begin position="220"/>
        <end position="235"/>
    </location>
</feature>
<dbReference type="Proteomes" id="UP001472677">
    <property type="component" value="Unassembled WGS sequence"/>
</dbReference>
<sequence length="395" mass="43549">MNGVHDTGSDLNPGQVATPAENIRVSVDKKLIAHSHSSSSGDHLGECSLVSFMPESRQSSDDDPATPTTRTLAGEQPIEYSDRTPSHVFARTTGSPREWSMRSNESLFSLYTGNACFTPEQLTWMSKSGEFYYGYDSALSSPLPPGTPWNNMSATEMTRQGGNLSLNSESSLFSIGMGNMSFPSDQMIVGFDPTHYSQFPDTPCNNQTSTEINKGTNGENKTEATNTKREKEYQVRRGKVHKEPSLSYNVSRYLEAKEFQDHKGDVRQEPPDARVKSFAFPILTGYASKNGSPTQRTDKQNRQSWCSTPETPKTTADKPRTPETPKLGCPKETPESPSGTPKPQAPKATRNGGSNGLHVVYFSSTMDSMLVQVRKGFFHRLTCSFAVFFLPILIP</sequence>
<feature type="region of interest" description="Disordered" evidence="1">
    <location>
        <begin position="286"/>
        <end position="354"/>
    </location>
</feature>
<feature type="compositionally biased region" description="Polar residues" evidence="1">
    <location>
        <begin position="302"/>
        <end position="314"/>
    </location>
</feature>
<proteinExistence type="predicted"/>
<evidence type="ECO:0000313" key="3">
    <source>
        <dbReference type="Proteomes" id="UP001472677"/>
    </source>
</evidence>
<dbReference type="PANTHER" id="PTHR33673:SF38">
    <property type="entry name" value="CHROMODOMAIN-HELICASE-DNA-BINDING PROTEIN 7-LIKE"/>
    <property type="match status" value="1"/>
</dbReference>
<comment type="caution">
    <text evidence="2">The sequence shown here is derived from an EMBL/GenBank/DDBJ whole genome shotgun (WGS) entry which is preliminary data.</text>
</comment>
<evidence type="ECO:0000313" key="2">
    <source>
        <dbReference type="EMBL" id="KAK8587464.1"/>
    </source>
</evidence>
<name>A0ABR2FT84_9ROSI</name>
<accession>A0ABR2FT84</accession>
<keyword evidence="3" id="KW-1185">Reference proteome</keyword>
<dbReference type="PANTHER" id="PTHR33673">
    <property type="entry name" value="SUPPRESSOR SRP40-LIKE PROTEIN"/>
    <property type="match status" value="1"/>
</dbReference>
<reference evidence="2 3" key="1">
    <citation type="journal article" date="2024" name="G3 (Bethesda)">
        <title>Genome assembly of Hibiscus sabdariffa L. provides insights into metabolisms of medicinal natural products.</title>
        <authorList>
            <person name="Kim T."/>
        </authorList>
    </citation>
    <scope>NUCLEOTIDE SEQUENCE [LARGE SCALE GENOMIC DNA]</scope>
    <source>
        <strain evidence="2">TK-2024</strain>
        <tissue evidence="2">Old leaves</tissue>
    </source>
</reference>
<gene>
    <name evidence="2" type="ORF">V6N12_021955</name>
</gene>
<feature type="compositionally biased region" description="Polar residues" evidence="1">
    <location>
        <begin position="208"/>
        <end position="219"/>
    </location>
</feature>
<evidence type="ECO:0000256" key="1">
    <source>
        <dbReference type="SAM" id="MobiDB-lite"/>
    </source>
</evidence>
<feature type="region of interest" description="Disordered" evidence="1">
    <location>
        <begin position="54"/>
        <end position="81"/>
    </location>
</feature>
<dbReference type="EMBL" id="JBBPBM010000004">
    <property type="protein sequence ID" value="KAK8587464.1"/>
    <property type="molecule type" value="Genomic_DNA"/>
</dbReference>
<protein>
    <submittedName>
        <fullName evidence="2">Uncharacterized protein</fullName>
    </submittedName>
</protein>